<dbReference type="AlphaFoldDB" id="A0A9Q0LWC8"/>
<dbReference type="GO" id="GO:0004842">
    <property type="term" value="F:ubiquitin-protein transferase activity"/>
    <property type="evidence" value="ECO:0007669"/>
    <property type="project" value="InterPro"/>
</dbReference>
<accession>A0A9Q0LWC8</accession>
<dbReference type="GO" id="GO:0016887">
    <property type="term" value="F:ATP hydrolysis activity"/>
    <property type="evidence" value="ECO:0007669"/>
    <property type="project" value="InterPro"/>
</dbReference>
<feature type="signal peptide" evidence="1">
    <location>
        <begin position="1"/>
        <end position="16"/>
    </location>
</feature>
<name>A0A9Q0LWC8_ANAIG</name>
<evidence type="ECO:0008006" key="4">
    <source>
        <dbReference type="Google" id="ProtNLM"/>
    </source>
</evidence>
<protein>
    <recommendedName>
        <fullName evidence="4">ATPase dynein-related AAA domain-containing protein</fullName>
    </recommendedName>
</protein>
<dbReference type="Proteomes" id="UP001149090">
    <property type="component" value="Unassembled WGS sequence"/>
</dbReference>
<evidence type="ECO:0000313" key="2">
    <source>
        <dbReference type="EMBL" id="KAJ5078638.1"/>
    </source>
</evidence>
<keyword evidence="1" id="KW-0732">Signal</keyword>
<dbReference type="OrthoDB" id="2406744at2759"/>
<dbReference type="Gene3D" id="3.40.50.300">
    <property type="entry name" value="P-loop containing nucleotide triphosphate hydrolases"/>
    <property type="match status" value="1"/>
</dbReference>
<proteinExistence type="predicted"/>
<reference evidence="2" key="1">
    <citation type="submission" date="2022-10" db="EMBL/GenBank/DDBJ databases">
        <title>Novel sulphate-reducing endosymbionts in the free-living metamonad Anaeramoeba.</title>
        <authorList>
            <person name="Jerlstrom-Hultqvist J."/>
            <person name="Cepicka I."/>
            <person name="Gallot-Lavallee L."/>
            <person name="Salas-Leiva D."/>
            <person name="Curtis B.A."/>
            <person name="Zahonova K."/>
            <person name="Pipaliya S."/>
            <person name="Dacks J."/>
            <person name="Roger A.J."/>
        </authorList>
    </citation>
    <scope>NUCLEOTIDE SEQUENCE</scope>
    <source>
        <strain evidence="2">BMAN</strain>
    </source>
</reference>
<sequence length="203" mass="23904">MMIGIILSIFISYGCRFSVNLRSDYYSYILQDIKITPFFQNLKPAFPTTTNEFLEAINQLRTQFFRNIDDKSYLKSQAIAANEALTENLLVEFICIQTKIPLFIIGKPGTSKSLSIDILKNWLSNSSNNEYVRKGKLKRIRVFPLQCSPQTTPRAIEKIFEQARRYQQQQKDYLENLKIKKIKKIKNFKNFNIKEKKMFQLFC</sequence>
<evidence type="ECO:0000256" key="1">
    <source>
        <dbReference type="SAM" id="SignalP"/>
    </source>
</evidence>
<dbReference type="InterPro" id="IPR027417">
    <property type="entry name" value="P-loop_NTPase"/>
</dbReference>
<dbReference type="InterPro" id="IPR031248">
    <property type="entry name" value="RNF213"/>
</dbReference>
<evidence type="ECO:0000313" key="3">
    <source>
        <dbReference type="Proteomes" id="UP001149090"/>
    </source>
</evidence>
<feature type="chain" id="PRO_5040250828" description="ATPase dynein-related AAA domain-containing protein" evidence="1">
    <location>
        <begin position="17"/>
        <end position="203"/>
    </location>
</feature>
<keyword evidence="3" id="KW-1185">Reference proteome</keyword>
<dbReference type="PANTHER" id="PTHR22605:SF1">
    <property type="entry name" value="RZ-TYPE DOMAIN-CONTAINING PROTEIN"/>
    <property type="match status" value="1"/>
</dbReference>
<gene>
    <name evidence="2" type="ORF">M0811_14822</name>
</gene>
<dbReference type="EMBL" id="JAPDFW010000052">
    <property type="protein sequence ID" value="KAJ5078638.1"/>
    <property type="molecule type" value="Genomic_DNA"/>
</dbReference>
<organism evidence="2 3">
    <name type="scientific">Anaeramoeba ignava</name>
    <name type="common">Anaerobic marine amoeba</name>
    <dbReference type="NCBI Taxonomy" id="1746090"/>
    <lineage>
        <taxon>Eukaryota</taxon>
        <taxon>Metamonada</taxon>
        <taxon>Anaeramoebidae</taxon>
        <taxon>Anaeramoeba</taxon>
    </lineage>
</organism>
<dbReference type="PANTHER" id="PTHR22605">
    <property type="entry name" value="RZ-TYPE DOMAIN-CONTAINING PROTEIN"/>
    <property type="match status" value="1"/>
</dbReference>
<comment type="caution">
    <text evidence="2">The sequence shown here is derived from an EMBL/GenBank/DDBJ whole genome shotgun (WGS) entry which is preliminary data.</text>
</comment>